<reference evidence="11" key="2">
    <citation type="submission" date="2015-02" db="UniProtKB">
        <authorList>
            <consortium name="EnsemblMetazoa"/>
        </authorList>
    </citation>
    <scope>IDENTIFICATION</scope>
</reference>
<comment type="subcellular location">
    <subcellularLocation>
        <location evidence="1">Membrane</location>
        <topology evidence="1">Multi-pass membrane protein</topology>
    </subcellularLocation>
</comment>
<evidence type="ECO:0000256" key="2">
    <source>
        <dbReference type="ARBA" id="ARBA00005814"/>
    </source>
</evidence>
<keyword evidence="4 9" id="KW-0812">Transmembrane</keyword>
<dbReference type="EnsemblMetazoa" id="SMAR010342-RA">
    <property type="protein sequence ID" value="SMAR010342-PA"/>
    <property type="gene ID" value="SMAR010342"/>
</dbReference>
<dbReference type="GO" id="GO:0043190">
    <property type="term" value="C:ATP-binding cassette (ABC) transporter complex"/>
    <property type="evidence" value="ECO:0007669"/>
    <property type="project" value="TreeGrafter"/>
</dbReference>
<name>T1J9E6_STRMM</name>
<evidence type="ECO:0000256" key="9">
    <source>
        <dbReference type="SAM" id="Phobius"/>
    </source>
</evidence>
<dbReference type="GO" id="GO:0140359">
    <property type="term" value="F:ABC-type transporter activity"/>
    <property type="evidence" value="ECO:0007669"/>
    <property type="project" value="InterPro"/>
</dbReference>
<dbReference type="InterPro" id="IPR003439">
    <property type="entry name" value="ABC_transporter-like_ATP-bd"/>
</dbReference>
<feature type="transmembrane region" description="Helical" evidence="9">
    <location>
        <begin position="529"/>
        <end position="546"/>
    </location>
</feature>
<dbReference type="Pfam" id="PF01061">
    <property type="entry name" value="ABC2_membrane"/>
    <property type="match status" value="1"/>
</dbReference>
<dbReference type="eggNOG" id="KOG0061">
    <property type="taxonomic scope" value="Eukaryota"/>
</dbReference>
<keyword evidence="12" id="KW-1185">Reference proteome</keyword>
<dbReference type="GO" id="GO:0005524">
    <property type="term" value="F:ATP binding"/>
    <property type="evidence" value="ECO:0007669"/>
    <property type="project" value="UniProtKB-KW"/>
</dbReference>
<dbReference type="PROSITE" id="PS50893">
    <property type="entry name" value="ABC_TRANSPORTER_2"/>
    <property type="match status" value="1"/>
</dbReference>
<dbReference type="Pfam" id="PF00005">
    <property type="entry name" value="ABC_tran"/>
    <property type="match status" value="1"/>
</dbReference>
<dbReference type="Pfam" id="PF06422">
    <property type="entry name" value="PDR_CDR"/>
    <property type="match status" value="1"/>
</dbReference>
<feature type="transmembrane region" description="Helical" evidence="9">
    <location>
        <begin position="470"/>
        <end position="495"/>
    </location>
</feature>
<feature type="transmembrane region" description="Helical" evidence="9">
    <location>
        <begin position="608"/>
        <end position="631"/>
    </location>
</feature>
<dbReference type="HOGENOM" id="CLU_000604_57_9_1"/>
<dbReference type="Gene3D" id="3.40.50.300">
    <property type="entry name" value="P-loop containing nucleotide triphosphate hydrolases"/>
    <property type="match status" value="1"/>
</dbReference>
<dbReference type="Proteomes" id="UP000014500">
    <property type="component" value="Unassembled WGS sequence"/>
</dbReference>
<feature type="transmembrane region" description="Helical" evidence="9">
    <location>
        <begin position="392"/>
        <end position="414"/>
    </location>
</feature>
<protein>
    <recommendedName>
        <fullName evidence="10">ABC transporter domain-containing protein</fullName>
    </recommendedName>
</protein>
<dbReference type="PhylomeDB" id="T1J9E6"/>
<keyword evidence="5" id="KW-0547">Nucleotide-binding</keyword>
<feature type="domain" description="ABC transporter" evidence="10">
    <location>
        <begin position="23"/>
        <end position="257"/>
    </location>
</feature>
<dbReference type="STRING" id="126957.T1J9E6"/>
<evidence type="ECO:0000313" key="11">
    <source>
        <dbReference type="EnsemblMetazoa" id="SMAR010342-PA"/>
    </source>
</evidence>
<sequence>MLATQHVLEILNVTHSGQVDETTCLQSLFGYAPTGLILKDVSIDVRGGEMMAILGSTGSGKETLLEVISRRAIGSTKGQVLLNGVPMTVDVFKQCCAYVPRRVDLLPGLTVYQTLHFSSLLTIGSKVSDAVKRTRVKQVLADLALHHVAQRDVAYLSASEYKRLCIGIQLIRDPVVLLLDEPTLDLDPLNTYFIVSILANHAKKYARAVMLTIQKPRSDVFPFLDKVTYLCMGDVVYSGNTRIMLDYFRNIGFPCPELENPLMYYLCLSTVDRRSRERIIDSTGQIGSLVEKFRLEGAPYRKSAPSLFELGVVEPYNKVSLTVYGMPSFFSVFWTLLSRRWCVPVNGLVNLRLSGLHHLFLSFILLPLCFTLLFIFYFRLTDFQRSYQTRNGLLFSCLSIVSFVSAGVTAVNFAPHRTVFYQETRDGLYKGPLFIASHVLYSIPISLVNVFVSSGILYWATGLRMEGWRFATFSCILWSCYFFVELQTICLQLLIRSSYTAASISGFISSIYLITSSGMIRSLLILPDWLYYLSFAMIYRYAGAFLNEIEFWNNLVALSTHFNSTDSSCSITNSATGCVYLNGTHYLSLKYHLNRNEGHFSDLGLTRNFIICFVFCGAMLLVTILAYLLPLPGVIKSKFRK</sequence>
<comment type="similarity">
    <text evidence="2">Belongs to the ABC transporter superfamily. ABCG family. Eye pigment precursor importer (TC 3.A.1.204) subfamily.</text>
</comment>
<dbReference type="SUPFAM" id="SSF52540">
    <property type="entry name" value="P-loop containing nucleoside triphosphate hydrolases"/>
    <property type="match status" value="1"/>
</dbReference>
<dbReference type="FunFam" id="3.40.50.300:FF:001473">
    <property type="entry name" value="ATP-binding cassette transporter"/>
    <property type="match status" value="1"/>
</dbReference>
<evidence type="ECO:0000259" key="10">
    <source>
        <dbReference type="PROSITE" id="PS50893"/>
    </source>
</evidence>
<evidence type="ECO:0000256" key="5">
    <source>
        <dbReference type="ARBA" id="ARBA00022741"/>
    </source>
</evidence>
<dbReference type="SMART" id="SM00382">
    <property type="entry name" value="AAA"/>
    <property type="match status" value="1"/>
</dbReference>
<keyword evidence="3" id="KW-0813">Transport</keyword>
<dbReference type="PANTHER" id="PTHR48041">
    <property type="entry name" value="ABC TRANSPORTER G FAMILY MEMBER 28"/>
    <property type="match status" value="1"/>
</dbReference>
<dbReference type="InterPro" id="IPR003593">
    <property type="entry name" value="AAA+_ATPase"/>
</dbReference>
<organism evidence="11 12">
    <name type="scientific">Strigamia maritima</name>
    <name type="common">European centipede</name>
    <name type="synonym">Geophilus maritimus</name>
    <dbReference type="NCBI Taxonomy" id="126957"/>
    <lineage>
        <taxon>Eukaryota</taxon>
        <taxon>Metazoa</taxon>
        <taxon>Ecdysozoa</taxon>
        <taxon>Arthropoda</taxon>
        <taxon>Myriapoda</taxon>
        <taxon>Chilopoda</taxon>
        <taxon>Pleurostigmophora</taxon>
        <taxon>Geophilomorpha</taxon>
        <taxon>Linotaeniidae</taxon>
        <taxon>Strigamia</taxon>
    </lineage>
</organism>
<dbReference type="InterPro" id="IPR010929">
    <property type="entry name" value="PDR_CDR_ABC"/>
</dbReference>
<dbReference type="InterPro" id="IPR050352">
    <property type="entry name" value="ABCG_transporters"/>
</dbReference>
<dbReference type="GO" id="GO:0016887">
    <property type="term" value="F:ATP hydrolysis activity"/>
    <property type="evidence" value="ECO:0007669"/>
    <property type="project" value="InterPro"/>
</dbReference>
<dbReference type="OMA" id="SILWAFY"/>
<dbReference type="AlphaFoldDB" id="T1J9E6"/>
<dbReference type="PANTHER" id="PTHR48041:SF113">
    <property type="entry name" value="ATP-BINDING CASSETTE SUB-FAMILY G MEMBER 5"/>
    <property type="match status" value="1"/>
</dbReference>
<proteinExistence type="inferred from homology"/>
<accession>T1J9E6</accession>
<evidence type="ECO:0000256" key="8">
    <source>
        <dbReference type="ARBA" id="ARBA00023136"/>
    </source>
</evidence>
<reference evidence="12" key="1">
    <citation type="submission" date="2011-05" db="EMBL/GenBank/DDBJ databases">
        <authorList>
            <person name="Richards S.R."/>
            <person name="Qu J."/>
            <person name="Jiang H."/>
            <person name="Jhangiani S.N."/>
            <person name="Agravi P."/>
            <person name="Goodspeed R."/>
            <person name="Gross S."/>
            <person name="Mandapat C."/>
            <person name="Jackson L."/>
            <person name="Mathew T."/>
            <person name="Pu L."/>
            <person name="Thornton R."/>
            <person name="Saada N."/>
            <person name="Wilczek-Boney K.B."/>
            <person name="Lee S."/>
            <person name="Kovar C."/>
            <person name="Wu Y."/>
            <person name="Scherer S.E."/>
            <person name="Worley K.C."/>
            <person name="Muzny D.M."/>
            <person name="Gibbs R."/>
        </authorList>
    </citation>
    <scope>NUCLEOTIDE SEQUENCE</scope>
    <source>
        <strain evidence="12">Brora</strain>
    </source>
</reference>
<dbReference type="InterPro" id="IPR013525">
    <property type="entry name" value="ABC2_TM"/>
</dbReference>
<keyword evidence="8 9" id="KW-0472">Membrane</keyword>
<feature type="transmembrane region" description="Helical" evidence="9">
    <location>
        <begin position="434"/>
        <end position="458"/>
    </location>
</feature>
<evidence type="ECO:0000256" key="4">
    <source>
        <dbReference type="ARBA" id="ARBA00022692"/>
    </source>
</evidence>
<feature type="transmembrane region" description="Helical" evidence="9">
    <location>
        <begin position="501"/>
        <end position="520"/>
    </location>
</feature>
<evidence type="ECO:0000256" key="6">
    <source>
        <dbReference type="ARBA" id="ARBA00022840"/>
    </source>
</evidence>
<keyword evidence="7 9" id="KW-1133">Transmembrane helix</keyword>
<evidence type="ECO:0000313" key="12">
    <source>
        <dbReference type="Proteomes" id="UP000014500"/>
    </source>
</evidence>
<dbReference type="EMBL" id="JH431972">
    <property type="status" value="NOT_ANNOTATED_CDS"/>
    <property type="molecule type" value="Genomic_DNA"/>
</dbReference>
<evidence type="ECO:0000256" key="1">
    <source>
        <dbReference type="ARBA" id="ARBA00004141"/>
    </source>
</evidence>
<feature type="transmembrane region" description="Helical" evidence="9">
    <location>
        <begin position="357"/>
        <end position="380"/>
    </location>
</feature>
<keyword evidence="6" id="KW-0067">ATP-binding</keyword>
<dbReference type="InterPro" id="IPR027417">
    <property type="entry name" value="P-loop_NTPase"/>
</dbReference>
<evidence type="ECO:0000256" key="3">
    <source>
        <dbReference type="ARBA" id="ARBA00022448"/>
    </source>
</evidence>
<evidence type="ECO:0000256" key="7">
    <source>
        <dbReference type="ARBA" id="ARBA00022989"/>
    </source>
</evidence>